<name>A0A059EWF5_9MICR</name>
<keyword evidence="1" id="KW-0175">Coiled coil</keyword>
<dbReference type="HOGENOM" id="CLU_131641_0_0_1"/>
<evidence type="ECO:0000313" key="2">
    <source>
        <dbReference type="EMBL" id="KCZ79378.1"/>
    </source>
</evidence>
<dbReference type="AlphaFoldDB" id="A0A059EWF5"/>
<dbReference type="Proteomes" id="UP000030655">
    <property type="component" value="Unassembled WGS sequence"/>
</dbReference>
<evidence type="ECO:0008006" key="4">
    <source>
        <dbReference type="Google" id="ProtNLM"/>
    </source>
</evidence>
<protein>
    <recommendedName>
        <fullName evidence="4">Centromere protein J C-terminal domain-containing protein</fullName>
    </recommendedName>
</protein>
<gene>
    <name evidence="2" type="ORF">H312_03232</name>
</gene>
<keyword evidence="3" id="KW-1185">Reference proteome</keyword>
<reference evidence="2 3" key="2">
    <citation type="submission" date="2014-03" db="EMBL/GenBank/DDBJ databases">
        <title>The Genome Sequence of Anncaliia algerae insect isolate PRA339.</title>
        <authorList>
            <consortium name="The Broad Institute Genome Sequencing Platform"/>
            <consortium name="The Broad Institute Genome Sequencing Center for Infectious Disease"/>
            <person name="Cuomo C."/>
            <person name="Becnel J."/>
            <person name="Sanscrainte N."/>
            <person name="Walker B."/>
            <person name="Young S.K."/>
            <person name="Zeng Q."/>
            <person name="Gargeya S."/>
            <person name="Fitzgerald M."/>
            <person name="Haas B."/>
            <person name="Abouelleil A."/>
            <person name="Alvarado L."/>
            <person name="Arachchi H.M."/>
            <person name="Berlin A.M."/>
            <person name="Chapman S.B."/>
            <person name="Dewar J."/>
            <person name="Goldberg J."/>
            <person name="Griggs A."/>
            <person name="Gujja S."/>
            <person name="Hansen M."/>
            <person name="Howarth C."/>
            <person name="Imamovic A."/>
            <person name="Larimer J."/>
            <person name="McCowan C."/>
            <person name="Murphy C."/>
            <person name="Neiman D."/>
            <person name="Pearson M."/>
            <person name="Priest M."/>
            <person name="Roberts A."/>
            <person name="Saif S."/>
            <person name="Shea T."/>
            <person name="Sisk P."/>
            <person name="Sykes S."/>
            <person name="Wortman J."/>
            <person name="Nusbaum C."/>
            <person name="Birren B."/>
        </authorList>
    </citation>
    <scope>NUCLEOTIDE SEQUENCE [LARGE SCALE GENOMIC DNA]</scope>
    <source>
        <strain evidence="2 3">PRA339</strain>
    </source>
</reference>
<dbReference type="VEuPathDB" id="MicrosporidiaDB:H312_03232"/>
<sequence length="139" mass="16720">MSEDLFLQQVQIQECSKFIEQLLSKIEKNDTNIKEILRDEIERLKILHIEYKQNLESKKVIHEEKQPLKTRYFLKDGSTYVVDSKGNYKYLYDNKNRSITYHFTNGQIEKTFENGIKEIRYPDGSICIKFGDKDYDFYK</sequence>
<feature type="coiled-coil region" evidence="1">
    <location>
        <begin position="19"/>
        <end position="54"/>
    </location>
</feature>
<dbReference type="InterPro" id="IPR047002">
    <property type="entry name" value="Tcp10_C_sf"/>
</dbReference>
<reference evidence="3" key="1">
    <citation type="submission" date="2013-02" db="EMBL/GenBank/DDBJ databases">
        <authorList>
            <consortium name="The Broad Institute Genome Sequencing Platform"/>
            <person name="Cuomo C."/>
            <person name="Becnel J."/>
            <person name="Sanscrainte N."/>
            <person name="Walker B."/>
            <person name="Young S.K."/>
            <person name="Zeng Q."/>
            <person name="Gargeya S."/>
            <person name="Fitzgerald M."/>
            <person name="Haas B."/>
            <person name="Abouelleil A."/>
            <person name="Alvarado L."/>
            <person name="Arachchi H.M."/>
            <person name="Berlin A.M."/>
            <person name="Chapman S.B."/>
            <person name="Dewar J."/>
            <person name="Goldberg J."/>
            <person name="Griggs A."/>
            <person name="Gujja S."/>
            <person name="Hansen M."/>
            <person name="Howarth C."/>
            <person name="Imamovic A."/>
            <person name="Larimer J."/>
            <person name="McCowan C."/>
            <person name="Murphy C."/>
            <person name="Neiman D."/>
            <person name="Pearson M."/>
            <person name="Priest M."/>
            <person name="Roberts A."/>
            <person name="Saif S."/>
            <person name="Shea T."/>
            <person name="Sisk P."/>
            <person name="Sykes S."/>
            <person name="Wortman J."/>
            <person name="Nusbaum C."/>
            <person name="Birren B."/>
        </authorList>
    </citation>
    <scope>NUCLEOTIDE SEQUENCE [LARGE SCALE GENOMIC DNA]</scope>
    <source>
        <strain evidence="3">PRA339</strain>
    </source>
</reference>
<accession>A0A059EWF5</accession>
<dbReference type="OrthoDB" id="10252174at2759"/>
<dbReference type="Gene3D" id="2.60.450.20">
    <property type="match status" value="1"/>
</dbReference>
<organism evidence="2 3">
    <name type="scientific">Anncaliia algerae PRA339</name>
    <dbReference type="NCBI Taxonomy" id="1288291"/>
    <lineage>
        <taxon>Eukaryota</taxon>
        <taxon>Fungi</taxon>
        <taxon>Fungi incertae sedis</taxon>
        <taxon>Microsporidia</taxon>
        <taxon>Tubulinosematoidea</taxon>
        <taxon>Tubulinosematidae</taxon>
        <taxon>Anncaliia</taxon>
    </lineage>
</organism>
<proteinExistence type="predicted"/>
<evidence type="ECO:0000313" key="3">
    <source>
        <dbReference type="Proteomes" id="UP000030655"/>
    </source>
</evidence>
<evidence type="ECO:0000256" key="1">
    <source>
        <dbReference type="SAM" id="Coils"/>
    </source>
</evidence>
<dbReference type="EMBL" id="KK365287">
    <property type="protein sequence ID" value="KCZ79378.1"/>
    <property type="molecule type" value="Genomic_DNA"/>
</dbReference>